<organism evidence="1 2">
    <name type="scientific">Pseudomonas syringae pv. pisi str. 1704B</name>
    <dbReference type="NCBI Taxonomy" id="629263"/>
    <lineage>
        <taxon>Bacteria</taxon>
        <taxon>Pseudomonadati</taxon>
        <taxon>Pseudomonadota</taxon>
        <taxon>Gammaproteobacteria</taxon>
        <taxon>Pseudomonadales</taxon>
        <taxon>Pseudomonadaceae</taxon>
        <taxon>Pseudomonas</taxon>
        <taxon>Pseudomonas syringae</taxon>
    </lineage>
</organism>
<keyword evidence="1" id="KW-0503">Monooxygenase</keyword>
<dbReference type="EMBL" id="AEAI01000880">
    <property type="protein sequence ID" value="EGH44163.1"/>
    <property type="molecule type" value="Genomic_DNA"/>
</dbReference>
<dbReference type="InterPro" id="IPR051704">
    <property type="entry name" value="FAD_aromatic-hydroxylase"/>
</dbReference>
<dbReference type="AlphaFoldDB" id="F3GAR3"/>
<name>F3GAR3_PSESJ</name>
<comment type="caution">
    <text evidence="1">The sequence shown here is derived from an EMBL/GenBank/DDBJ whole genome shotgun (WGS) entry which is preliminary data.</text>
</comment>
<dbReference type="PANTHER" id="PTHR46865">
    <property type="entry name" value="OXIDOREDUCTASE-RELATED"/>
    <property type="match status" value="1"/>
</dbReference>
<dbReference type="Proteomes" id="UP000004986">
    <property type="component" value="Unassembled WGS sequence"/>
</dbReference>
<dbReference type="GO" id="GO:0004497">
    <property type="term" value="F:monooxygenase activity"/>
    <property type="evidence" value="ECO:0007669"/>
    <property type="project" value="UniProtKB-KW"/>
</dbReference>
<evidence type="ECO:0000313" key="2">
    <source>
        <dbReference type="Proteomes" id="UP000004986"/>
    </source>
</evidence>
<dbReference type="InterPro" id="IPR036188">
    <property type="entry name" value="FAD/NAD-bd_sf"/>
</dbReference>
<accession>F3GAR3</accession>
<keyword evidence="1" id="KW-0560">Oxidoreductase</keyword>
<dbReference type="HOGENOM" id="CLU_1395300_0_0_6"/>
<dbReference type="Gene3D" id="3.50.50.60">
    <property type="entry name" value="FAD/NAD(P)-binding domain"/>
    <property type="match status" value="1"/>
</dbReference>
<sequence length="195" mass="21481">MGLEQAVKGLNTGETGIAWVDEDNRTAARIDLAGLDGDGPTAELEVLRGDLARLLYEASSADAFYRFGDRVVSVEHDAEGGSVTFEGGGEERFDLLIIAEGVGSRTRELVFPGENQPRRMDLASAFFTVPRAPTDSQTARWYNAVGGRSAGVRPDNRGTTRAFFNVQGRRRFCFSSRFCRNSFSPAPYRWSRRAC</sequence>
<dbReference type="PATRIC" id="fig|629263.4.peg.2939"/>
<keyword evidence="2" id="KW-1185">Reference proteome</keyword>
<dbReference type="SUPFAM" id="SSF51905">
    <property type="entry name" value="FAD/NAD(P)-binding domain"/>
    <property type="match status" value="1"/>
</dbReference>
<proteinExistence type="predicted"/>
<dbReference type="BioCyc" id="PSYR629263:G11X0-3287-MONOMER"/>
<gene>
    <name evidence="1" type="ORF">PSYPI_17927</name>
</gene>
<protein>
    <submittedName>
        <fullName evidence="1">Flavoprotein monooxygenase</fullName>
    </submittedName>
</protein>
<reference evidence="1 2" key="1">
    <citation type="journal article" date="2011" name="PLoS Pathog.">
        <title>Dynamic evolution of pathogenicity revealed by sequencing and comparative genomics of 19 Pseudomonas syringae isolates.</title>
        <authorList>
            <person name="Baltrus D.A."/>
            <person name="Nishimura M.T."/>
            <person name="Romanchuk A."/>
            <person name="Chang J.H."/>
            <person name="Mukhtar M.S."/>
            <person name="Cherkis K."/>
            <person name="Roach J."/>
            <person name="Grant S.R."/>
            <person name="Jones C.D."/>
            <person name="Dangl J.L."/>
        </authorList>
    </citation>
    <scope>NUCLEOTIDE SEQUENCE [LARGE SCALE GENOMIC DNA]</scope>
    <source>
        <strain evidence="1 2">1704B</strain>
    </source>
</reference>
<dbReference type="PANTHER" id="PTHR46865:SF2">
    <property type="entry name" value="MONOOXYGENASE"/>
    <property type="match status" value="1"/>
</dbReference>
<evidence type="ECO:0000313" key="1">
    <source>
        <dbReference type="EMBL" id="EGH44163.1"/>
    </source>
</evidence>